<reference evidence="1 2" key="1">
    <citation type="submission" date="2014-04" db="EMBL/GenBank/DDBJ databases">
        <authorList>
            <consortium name="DOE Joint Genome Institute"/>
            <person name="Kuo A."/>
            <person name="Tarkka M."/>
            <person name="Buscot F."/>
            <person name="Kohler A."/>
            <person name="Nagy L.G."/>
            <person name="Floudas D."/>
            <person name="Copeland A."/>
            <person name="Barry K.W."/>
            <person name="Cichocki N."/>
            <person name="Veneault-Fourrey C."/>
            <person name="LaButti K."/>
            <person name="Lindquist E.A."/>
            <person name="Lipzen A."/>
            <person name="Lundell T."/>
            <person name="Morin E."/>
            <person name="Murat C."/>
            <person name="Sun H."/>
            <person name="Tunlid A."/>
            <person name="Henrissat B."/>
            <person name="Grigoriev I.V."/>
            <person name="Hibbett D.S."/>
            <person name="Martin F."/>
            <person name="Nordberg H.P."/>
            <person name="Cantor M.N."/>
            <person name="Hua S.X."/>
        </authorList>
    </citation>
    <scope>NUCLEOTIDE SEQUENCE [LARGE SCALE GENOMIC DNA]</scope>
    <source>
        <strain evidence="1 2">F 1598</strain>
    </source>
</reference>
<dbReference type="AlphaFoldDB" id="A0A0C3FGP1"/>
<proteinExistence type="predicted"/>
<dbReference type="EMBL" id="KN833012">
    <property type="protein sequence ID" value="KIM79004.1"/>
    <property type="molecule type" value="Genomic_DNA"/>
</dbReference>
<evidence type="ECO:0000313" key="1">
    <source>
        <dbReference type="EMBL" id="KIM79004.1"/>
    </source>
</evidence>
<name>A0A0C3FGP1_PILCF</name>
<keyword evidence="2" id="KW-1185">Reference proteome</keyword>
<protein>
    <submittedName>
        <fullName evidence="1">Uncharacterized protein</fullName>
    </submittedName>
</protein>
<dbReference type="HOGENOM" id="CLU_3033212_0_0_1"/>
<dbReference type="Proteomes" id="UP000054166">
    <property type="component" value="Unassembled WGS sequence"/>
</dbReference>
<organism evidence="1 2">
    <name type="scientific">Piloderma croceum (strain F 1598)</name>
    <dbReference type="NCBI Taxonomy" id="765440"/>
    <lineage>
        <taxon>Eukaryota</taxon>
        <taxon>Fungi</taxon>
        <taxon>Dikarya</taxon>
        <taxon>Basidiomycota</taxon>
        <taxon>Agaricomycotina</taxon>
        <taxon>Agaricomycetes</taxon>
        <taxon>Agaricomycetidae</taxon>
        <taxon>Atheliales</taxon>
        <taxon>Atheliaceae</taxon>
        <taxon>Piloderma</taxon>
    </lineage>
</organism>
<sequence>MGVTIQRDDASDICSICYEFLTNTRVFASSVSQGVETVKDITIKNRSREWTAICQ</sequence>
<gene>
    <name evidence="1" type="ORF">PILCRDRAFT_823873</name>
</gene>
<evidence type="ECO:0000313" key="2">
    <source>
        <dbReference type="Proteomes" id="UP000054166"/>
    </source>
</evidence>
<dbReference type="InParanoid" id="A0A0C3FGP1"/>
<reference evidence="2" key="2">
    <citation type="submission" date="2015-01" db="EMBL/GenBank/DDBJ databases">
        <title>Evolutionary Origins and Diversification of the Mycorrhizal Mutualists.</title>
        <authorList>
            <consortium name="DOE Joint Genome Institute"/>
            <consortium name="Mycorrhizal Genomics Consortium"/>
            <person name="Kohler A."/>
            <person name="Kuo A."/>
            <person name="Nagy L.G."/>
            <person name="Floudas D."/>
            <person name="Copeland A."/>
            <person name="Barry K.W."/>
            <person name="Cichocki N."/>
            <person name="Veneault-Fourrey C."/>
            <person name="LaButti K."/>
            <person name="Lindquist E.A."/>
            <person name="Lipzen A."/>
            <person name="Lundell T."/>
            <person name="Morin E."/>
            <person name="Murat C."/>
            <person name="Riley R."/>
            <person name="Ohm R."/>
            <person name="Sun H."/>
            <person name="Tunlid A."/>
            <person name="Henrissat B."/>
            <person name="Grigoriev I.V."/>
            <person name="Hibbett D.S."/>
            <person name="Martin F."/>
        </authorList>
    </citation>
    <scope>NUCLEOTIDE SEQUENCE [LARGE SCALE GENOMIC DNA]</scope>
    <source>
        <strain evidence="2">F 1598</strain>
    </source>
</reference>
<accession>A0A0C3FGP1</accession>